<organism evidence="1 2">
    <name type="scientific">Oceanobacillus indicireducens</name>
    <dbReference type="NCBI Taxonomy" id="1004261"/>
    <lineage>
        <taxon>Bacteria</taxon>
        <taxon>Bacillati</taxon>
        <taxon>Bacillota</taxon>
        <taxon>Bacilli</taxon>
        <taxon>Bacillales</taxon>
        <taxon>Bacillaceae</taxon>
        <taxon>Oceanobacillus</taxon>
    </lineage>
</organism>
<dbReference type="RefSeq" id="WP_156856799.1">
    <property type="nucleotide sequence ID" value="NZ_BMOS01000043.1"/>
</dbReference>
<comment type="caution">
    <text evidence="1">The sequence shown here is derived from an EMBL/GenBank/DDBJ whole genome shotgun (WGS) entry which is preliminary data.</text>
</comment>
<accession>A0A917Y472</accession>
<dbReference type="Proteomes" id="UP000624041">
    <property type="component" value="Unassembled WGS sequence"/>
</dbReference>
<dbReference type="Pfam" id="PF11116">
    <property type="entry name" value="DUF2624"/>
    <property type="match status" value="1"/>
</dbReference>
<protein>
    <recommendedName>
        <fullName evidence="3">DUF2624 domain-containing protein</fullName>
    </recommendedName>
</protein>
<evidence type="ECO:0008006" key="3">
    <source>
        <dbReference type="Google" id="ProtNLM"/>
    </source>
</evidence>
<dbReference type="AlphaFoldDB" id="A0A917Y472"/>
<sequence>MSFFIKEMVKTKLRQLTAGEILHYADQYGFSLTRDEATKIIHYIQTNDIDIFSKKGIDEAHDKIAAITNPQTAQKARALFEQLIKSYGLEHLFQ</sequence>
<name>A0A917Y472_9BACI</name>
<reference evidence="1" key="2">
    <citation type="submission" date="2020-09" db="EMBL/GenBank/DDBJ databases">
        <authorList>
            <person name="Sun Q."/>
            <person name="Ohkuma M."/>
        </authorList>
    </citation>
    <scope>NUCLEOTIDE SEQUENCE</scope>
    <source>
        <strain evidence="1">JCM 17251</strain>
    </source>
</reference>
<evidence type="ECO:0000313" key="2">
    <source>
        <dbReference type="Proteomes" id="UP000624041"/>
    </source>
</evidence>
<gene>
    <name evidence="1" type="ORF">GCM10007971_35690</name>
</gene>
<keyword evidence="2" id="KW-1185">Reference proteome</keyword>
<evidence type="ECO:0000313" key="1">
    <source>
        <dbReference type="EMBL" id="GGN66119.1"/>
    </source>
</evidence>
<proteinExistence type="predicted"/>
<dbReference type="EMBL" id="BMOS01000043">
    <property type="protein sequence ID" value="GGN66119.1"/>
    <property type="molecule type" value="Genomic_DNA"/>
</dbReference>
<dbReference type="InterPro" id="IPR020277">
    <property type="entry name" value="DUF2624"/>
</dbReference>
<reference evidence="1" key="1">
    <citation type="journal article" date="2014" name="Int. J. Syst. Evol. Microbiol.">
        <title>Complete genome sequence of Corynebacterium casei LMG S-19264T (=DSM 44701T), isolated from a smear-ripened cheese.</title>
        <authorList>
            <consortium name="US DOE Joint Genome Institute (JGI-PGF)"/>
            <person name="Walter F."/>
            <person name="Albersmeier A."/>
            <person name="Kalinowski J."/>
            <person name="Ruckert C."/>
        </authorList>
    </citation>
    <scope>NUCLEOTIDE SEQUENCE</scope>
    <source>
        <strain evidence="1">JCM 17251</strain>
    </source>
</reference>